<evidence type="ECO:0000313" key="6">
    <source>
        <dbReference type="EMBL" id="BBU44395.1"/>
    </source>
</evidence>
<dbReference type="AlphaFoldDB" id="A0A7U6M1S7"/>
<feature type="domain" description="Cytochrome c" evidence="5">
    <location>
        <begin position="40"/>
        <end position="199"/>
    </location>
</feature>
<accession>A0A7U6M1S7</accession>
<keyword evidence="1 3" id="KW-0479">Metal-binding</keyword>
<dbReference type="PROSITE" id="PS51007">
    <property type="entry name" value="CYTC"/>
    <property type="match status" value="1"/>
</dbReference>
<dbReference type="GO" id="GO:0020037">
    <property type="term" value="F:heme binding"/>
    <property type="evidence" value="ECO:0007669"/>
    <property type="project" value="InterPro"/>
</dbReference>
<sequence length="285" mass="31409">MAFKNQDFSHMVHRILAGAFALLISGAVFGQAPQSSPAISYTRDIQPIFTEKCVACHACNDAACQLKLESPEGAVRGASKVPVYQGERSKAVPTTRLFYDAHSEEEWRKKGFYSVLDNQGSQAALMARMLELGHKTPLTPNAKLPEDIVLGLNRNNMCPLPHEFDAYAGAHPKEGMPLAVTGLTDKEYDTLRRWLAAGAPVEYQPIKPSAAEARQITEWEELLNRPGSTEALVGRWLYEHLFLAHIYFVGGRSGGALLPVGAFAHAERQAGRYHCHAPPQRPARH</sequence>
<keyword evidence="4" id="KW-0732">Signal</keyword>
<protein>
    <recommendedName>
        <fullName evidence="5">Cytochrome c domain-containing protein</fullName>
    </recommendedName>
</protein>
<feature type="signal peptide" evidence="4">
    <location>
        <begin position="1"/>
        <end position="30"/>
    </location>
</feature>
<evidence type="ECO:0000256" key="3">
    <source>
        <dbReference type="PROSITE-ProRule" id="PRU00433"/>
    </source>
</evidence>
<dbReference type="GO" id="GO:0009055">
    <property type="term" value="F:electron transfer activity"/>
    <property type="evidence" value="ECO:0007669"/>
    <property type="project" value="InterPro"/>
</dbReference>
<keyword evidence="3" id="KW-0349">Heme</keyword>
<reference evidence="6 7" key="1">
    <citation type="submission" date="2020-01" db="EMBL/GenBank/DDBJ databases">
        <title>Complete Genome Sequence of Pseudomonas putida Strain TS312, Harboring the HdtS type N-acyl-homoserine Lactone Synthase, Isolated from a Paper Mill.</title>
        <authorList>
            <person name="Hosoe A."/>
            <person name="Suenaga T."/>
            <person name="Sugi T."/>
            <person name="Izumi T."/>
            <person name="Nagai N."/>
            <person name="Terada A."/>
        </authorList>
    </citation>
    <scope>NUCLEOTIDE SEQUENCE [LARGE SCALE GENOMIC DNA]</scope>
    <source>
        <strain evidence="6 7">TS312</strain>
    </source>
</reference>
<evidence type="ECO:0000256" key="4">
    <source>
        <dbReference type="SAM" id="SignalP"/>
    </source>
</evidence>
<dbReference type="GO" id="GO:0046872">
    <property type="term" value="F:metal ion binding"/>
    <property type="evidence" value="ECO:0007669"/>
    <property type="project" value="UniProtKB-KW"/>
</dbReference>
<dbReference type="InterPro" id="IPR009056">
    <property type="entry name" value="Cyt_c-like_dom"/>
</dbReference>
<dbReference type="EMBL" id="AP022324">
    <property type="protein sequence ID" value="BBU44395.1"/>
    <property type="molecule type" value="Genomic_DNA"/>
</dbReference>
<feature type="chain" id="PRO_5031210161" description="Cytochrome c domain-containing protein" evidence="4">
    <location>
        <begin position="31"/>
        <end position="285"/>
    </location>
</feature>
<evidence type="ECO:0000256" key="2">
    <source>
        <dbReference type="ARBA" id="ARBA00023004"/>
    </source>
</evidence>
<organism evidence="6 7">
    <name type="scientific">Pseudomonas putida</name>
    <name type="common">Arthrobacter siderocapsulatus</name>
    <dbReference type="NCBI Taxonomy" id="303"/>
    <lineage>
        <taxon>Bacteria</taxon>
        <taxon>Pseudomonadati</taxon>
        <taxon>Pseudomonadota</taxon>
        <taxon>Gammaproteobacteria</taxon>
        <taxon>Pseudomonadales</taxon>
        <taxon>Pseudomonadaceae</taxon>
        <taxon>Pseudomonas</taxon>
    </lineage>
</organism>
<proteinExistence type="predicted"/>
<keyword evidence="2 3" id="KW-0408">Iron</keyword>
<evidence type="ECO:0000256" key="1">
    <source>
        <dbReference type="ARBA" id="ARBA00022723"/>
    </source>
</evidence>
<name>A0A7U6M1S7_PSEPU</name>
<dbReference type="InterPro" id="IPR010706">
    <property type="entry name" value="Fatty_acid_cis-trans_isomerase"/>
</dbReference>
<dbReference type="Proteomes" id="UP000464661">
    <property type="component" value="Chromosome"/>
</dbReference>
<dbReference type="Pfam" id="PF06934">
    <property type="entry name" value="CTI"/>
    <property type="match status" value="1"/>
</dbReference>
<evidence type="ECO:0000313" key="7">
    <source>
        <dbReference type="Proteomes" id="UP000464661"/>
    </source>
</evidence>
<gene>
    <name evidence="6" type="ORF">PPTS312_23100</name>
</gene>
<evidence type="ECO:0000259" key="5">
    <source>
        <dbReference type="PROSITE" id="PS51007"/>
    </source>
</evidence>